<accession>A0AAI8QEZ9</accession>
<feature type="active site" description="Proton donor/acceptor" evidence="9">
    <location>
        <position position="150"/>
    </location>
</feature>
<evidence type="ECO:0000256" key="8">
    <source>
        <dbReference type="ARBA" id="ARBA00023316"/>
    </source>
</evidence>
<comment type="pathway">
    <text evidence="1 9">Cell wall biogenesis; peptidoglycan biosynthesis.</text>
</comment>
<dbReference type="RefSeq" id="WP_015688314.1">
    <property type="nucleotide sequence ID" value="NC_017082.1"/>
</dbReference>
<dbReference type="KEGG" id="brs:S23_58550"/>
<dbReference type="GO" id="GO:0018104">
    <property type="term" value="P:peptidoglycan-protein cross-linking"/>
    <property type="evidence" value="ECO:0007669"/>
    <property type="project" value="TreeGrafter"/>
</dbReference>
<keyword evidence="8 9" id="KW-0961">Cell wall biogenesis/degradation</keyword>
<feature type="signal peptide" evidence="10">
    <location>
        <begin position="1"/>
        <end position="24"/>
    </location>
</feature>
<dbReference type="PROSITE" id="PS52029">
    <property type="entry name" value="LD_TPASE"/>
    <property type="match status" value="1"/>
</dbReference>
<evidence type="ECO:0000256" key="3">
    <source>
        <dbReference type="ARBA" id="ARBA00022676"/>
    </source>
</evidence>
<keyword evidence="10" id="KW-0732">Signal</keyword>
<comment type="similarity">
    <text evidence="2">Belongs to the YkuD family.</text>
</comment>
<dbReference type="SUPFAM" id="SSF141523">
    <property type="entry name" value="L,D-transpeptidase catalytic domain-like"/>
    <property type="match status" value="1"/>
</dbReference>
<dbReference type="FunFam" id="2.40.440.10:FF:000002">
    <property type="entry name" value="L,D-transpeptidase ErfK/SrfK"/>
    <property type="match status" value="1"/>
</dbReference>
<organism evidence="12 13">
    <name type="scientific">Bradyrhizobium cosmicum</name>
    <dbReference type="NCBI Taxonomy" id="1404864"/>
    <lineage>
        <taxon>Bacteria</taxon>
        <taxon>Pseudomonadati</taxon>
        <taxon>Pseudomonadota</taxon>
        <taxon>Alphaproteobacteria</taxon>
        <taxon>Hyphomicrobiales</taxon>
        <taxon>Nitrobacteraceae</taxon>
        <taxon>Bradyrhizobium</taxon>
    </lineage>
</organism>
<evidence type="ECO:0000256" key="6">
    <source>
        <dbReference type="ARBA" id="ARBA00022960"/>
    </source>
</evidence>
<dbReference type="GO" id="GO:0005576">
    <property type="term" value="C:extracellular region"/>
    <property type="evidence" value="ECO:0007669"/>
    <property type="project" value="TreeGrafter"/>
</dbReference>
<feature type="chain" id="PRO_5042620405" description="L,D-TPase catalytic domain-containing protein" evidence="10">
    <location>
        <begin position="25"/>
        <end position="192"/>
    </location>
</feature>
<keyword evidence="3" id="KW-0328">Glycosyltransferase</keyword>
<evidence type="ECO:0000256" key="10">
    <source>
        <dbReference type="SAM" id="SignalP"/>
    </source>
</evidence>
<evidence type="ECO:0000256" key="4">
    <source>
        <dbReference type="ARBA" id="ARBA00022679"/>
    </source>
</evidence>
<gene>
    <name evidence="12" type="ORF">S23_58550</name>
</gene>
<protein>
    <recommendedName>
        <fullName evidence="11">L,D-TPase catalytic domain-containing protein</fullName>
    </recommendedName>
</protein>
<dbReference type="PANTHER" id="PTHR30582:SF24">
    <property type="entry name" value="L,D-TRANSPEPTIDASE ERFK_SRFK-RELATED"/>
    <property type="match status" value="1"/>
</dbReference>
<dbReference type="GO" id="GO:0016757">
    <property type="term" value="F:glycosyltransferase activity"/>
    <property type="evidence" value="ECO:0007669"/>
    <property type="project" value="UniProtKB-KW"/>
</dbReference>
<sequence>MIRFFAAPIAAIALLSAIAGGARAEEFDSRDIMGGGPNFFRSGANPVPRTTVNYNGAYAPGTIVVNTSERRLYLVLQNGQALRYGIGVGRDGFRWGGVHKITAKKEWPDWTPPSQMLARRPDLPRHMKGGVDNPLGARAMYLGSTLYRIHGSNEPETIGQAVSSGCFRMTNDDVSDLYGRVGVGTTVVVLNN</sequence>
<dbReference type="InterPro" id="IPR050979">
    <property type="entry name" value="LD-transpeptidase"/>
</dbReference>
<evidence type="ECO:0000313" key="13">
    <source>
        <dbReference type="Proteomes" id="UP000007886"/>
    </source>
</evidence>
<evidence type="ECO:0000259" key="11">
    <source>
        <dbReference type="PROSITE" id="PS52029"/>
    </source>
</evidence>
<dbReference type="GO" id="GO:0071555">
    <property type="term" value="P:cell wall organization"/>
    <property type="evidence" value="ECO:0007669"/>
    <property type="project" value="UniProtKB-UniRule"/>
</dbReference>
<keyword evidence="6 9" id="KW-0133">Cell shape</keyword>
<dbReference type="EMBL" id="AP012279">
    <property type="protein sequence ID" value="BAL79045.1"/>
    <property type="molecule type" value="Genomic_DNA"/>
</dbReference>
<keyword evidence="5" id="KW-0378">Hydrolase</keyword>
<feature type="domain" description="L,D-TPase catalytic" evidence="11">
    <location>
        <begin position="61"/>
        <end position="190"/>
    </location>
</feature>
<keyword evidence="4" id="KW-0808">Transferase</keyword>
<feature type="active site" description="Nucleophile" evidence="9">
    <location>
        <position position="166"/>
    </location>
</feature>
<name>A0AAI8QEZ9_9BRAD</name>
<dbReference type="Gene3D" id="2.40.440.10">
    <property type="entry name" value="L,D-transpeptidase catalytic domain-like"/>
    <property type="match status" value="1"/>
</dbReference>
<evidence type="ECO:0000256" key="5">
    <source>
        <dbReference type="ARBA" id="ARBA00022801"/>
    </source>
</evidence>
<dbReference type="Pfam" id="PF03734">
    <property type="entry name" value="YkuD"/>
    <property type="match status" value="1"/>
</dbReference>
<dbReference type="InterPro" id="IPR038063">
    <property type="entry name" value="Transpep_catalytic_dom"/>
</dbReference>
<reference evidence="12 13" key="1">
    <citation type="journal article" date="2012" name="Microbes Environ.">
        <title>Complete genome sequence of Bradyrhizobium sp. S23321: insights into symbiosis evolution in soil oligotrophs.</title>
        <authorList>
            <person name="Okubo T."/>
            <person name="Tsukui T."/>
            <person name="Maita H."/>
            <person name="Okamoto S."/>
            <person name="Oshima K."/>
            <person name="Fujisawa T."/>
            <person name="Saito A."/>
            <person name="Futamata H."/>
            <person name="Hattori R."/>
            <person name="Shimomura Y."/>
            <person name="Haruta S."/>
            <person name="Morimoto S."/>
            <person name="Wang Y."/>
            <person name="Sakai Y."/>
            <person name="Hattori M."/>
            <person name="Aizawa S."/>
            <person name="Nagashima K.V.P."/>
            <person name="Masuda S."/>
            <person name="Hattori T."/>
            <person name="Yamashita A."/>
            <person name="Bao Z."/>
            <person name="Hayatsu M."/>
            <person name="Kajiya-Kanegae H."/>
            <person name="Yoshinaga I."/>
            <person name="Sakamoto K."/>
            <person name="Toyota K."/>
            <person name="Nakao M."/>
            <person name="Kohara M."/>
            <person name="Anda M."/>
            <person name="Niwa R."/>
            <person name="Jung-Hwan P."/>
            <person name="Sameshima-Saito R."/>
            <person name="Tokuda S."/>
            <person name="Yamamoto S."/>
            <person name="Yamamoto S."/>
            <person name="Yokoyama T."/>
            <person name="Akutsu T."/>
            <person name="Nakamura Y."/>
            <person name="Nakahira-Yanaka Y."/>
            <person name="Takada Hoshino Y."/>
            <person name="Hirakawa H."/>
            <person name="Mitsui H."/>
            <person name="Terasawa K."/>
            <person name="Itakura M."/>
            <person name="Sato S."/>
            <person name="Ikeda-Ohtsubo W."/>
            <person name="Sakakura N."/>
            <person name="Kaminuma E."/>
            <person name="Minamisawa K."/>
        </authorList>
    </citation>
    <scope>NUCLEOTIDE SEQUENCE [LARGE SCALE GENOMIC DNA]</scope>
    <source>
        <strain evidence="12 13">S23321</strain>
    </source>
</reference>
<evidence type="ECO:0000313" key="12">
    <source>
        <dbReference type="EMBL" id="BAL79045.1"/>
    </source>
</evidence>
<evidence type="ECO:0000256" key="1">
    <source>
        <dbReference type="ARBA" id="ARBA00004752"/>
    </source>
</evidence>
<proteinExistence type="inferred from homology"/>
<keyword evidence="13" id="KW-1185">Reference proteome</keyword>
<dbReference type="GO" id="GO:0071972">
    <property type="term" value="F:peptidoglycan L,D-transpeptidase activity"/>
    <property type="evidence" value="ECO:0007669"/>
    <property type="project" value="TreeGrafter"/>
</dbReference>
<evidence type="ECO:0000256" key="2">
    <source>
        <dbReference type="ARBA" id="ARBA00005992"/>
    </source>
</evidence>
<dbReference type="AlphaFoldDB" id="A0AAI8QEZ9"/>
<dbReference type="InterPro" id="IPR005490">
    <property type="entry name" value="LD_TPept_cat_dom"/>
</dbReference>
<keyword evidence="7 9" id="KW-0573">Peptidoglycan synthesis</keyword>
<evidence type="ECO:0000256" key="7">
    <source>
        <dbReference type="ARBA" id="ARBA00022984"/>
    </source>
</evidence>
<dbReference type="PANTHER" id="PTHR30582">
    <property type="entry name" value="L,D-TRANSPEPTIDASE"/>
    <property type="match status" value="1"/>
</dbReference>
<dbReference type="GO" id="GO:0008360">
    <property type="term" value="P:regulation of cell shape"/>
    <property type="evidence" value="ECO:0007669"/>
    <property type="project" value="UniProtKB-UniRule"/>
</dbReference>
<dbReference type="CDD" id="cd16913">
    <property type="entry name" value="YkuD_like"/>
    <property type="match status" value="1"/>
</dbReference>
<evidence type="ECO:0000256" key="9">
    <source>
        <dbReference type="PROSITE-ProRule" id="PRU01373"/>
    </source>
</evidence>
<dbReference type="Proteomes" id="UP000007886">
    <property type="component" value="Chromosome"/>
</dbReference>